<evidence type="ECO:0000256" key="1">
    <source>
        <dbReference type="SAM" id="MobiDB-lite"/>
    </source>
</evidence>
<dbReference type="AlphaFoldDB" id="A0AAN8P1C5"/>
<feature type="compositionally biased region" description="Basic and acidic residues" evidence="1">
    <location>
        <begin position="48"/>
        <end position="61"/>
    </location>
</feature>
<feature type="compositionally biased region" description="Polar residues" evidence="1">
    <location>
        <begin position="112"/>
        <end position="129"/>
    </location>
</feature>
<protein>
    <submittedName>
        <fullName evidence="2">Uncharacterized protein</fullName>
    </submittedName>
</protein>
<feature type="region of interest" description="Disordered" evidence="1">
    <location>
        <begin position="14"/>
        <end position="145"/>
    </location>
</feature>
<feature type="region of interest" description="Disordered" evidence="1">
    <location>
        <begin position="196"/>
        <end position="303"/>
    </location>
</feature>
<feature type="compositionally biased region" description="Basic and acidic residues" evidence="1">
    <location>
        <begin position="226"/>
        <end position="235"/>
    </location>
</feature>
<sequence>MELRVIFPAKPAPGRYEIETSYPTLSNPRHRSKEIVSSISNPEPRTTPYDRLEITITERTRSSRKHGDRRSPSGNIATSKSTPNLRRTLDTAPRPPPPPPVQSVRPDRHSQRPSPYANSSNGSRVSSAYHTPRSHFHSGVSEISPLTPNNGQVFLLPSFQERDAGLAIEFKPMDMQSPLEYPGQHTMVYELEDTSISRRRAESSTSQSPPVSLLEKPLPLLPCPRPVEKKIRRSESSVPPTKLKKSNPSSSQLDLRSTSMRSERKPSRTEPATSQAYFHKSAAQSTYSTTSRAKDSRPNTGHSKAISFRQLQPDSQMFQQHPMEQNQNQRKKKQQKQPFSIHLGRLHLVFGSTKQELADSRRGMYSDFETSNRTYCQDSRGRVQQV</sequence>
<feature type="compositionally biased region" description="Low complexity" evidence="1">
    <location>
        <begin position="209"/>
        <end position="218"/>
    </location>
</feature>
<gene>
    <name evidence="2" type="ORF">TWF718_000587</name>
</gene>
<evidence type="ECO:0000313" key="3">
    <source>
        <dbReference type="Proteomes" id="UP001313282"/>
    </source>
</evidence>
<evidence type="ECO:0000313" key="2">
    <source>
        <dbReference type="EMBL" id="KAK6356215.1"/>
    </source>
</evidence>
<feature type="compositionally biased region" description="Polar residues" evidence="1">
    <location>
        <begin position="72"/>
        <end position="85"/>
    </location>
</feature>
<feature type="compositionally biased region" description="Polar residues" evidence="1">
    <location>
        <begin position="246"/>
        <end position="260"/>
    </location>
</feature>
<comment type="caution">
    <text evidence="2">The sequence shown here is derived from an EMBL/GenBank/DDBJ whole genome shotgun (WGS) entry which is preliminary data.</text>
</comment>
<organism evidence="2 3">
    <name type="scientific">Orbilia javanica</name>
    <dbReference type="NCBI Taxonomy" id="47235"/>
    <lineage>
        <taxon>Eukaryota</taxon>
        <taxon>Fungi</taxon>
        <taxon>Dikarya</taxon>
        <taxon>Ascomycota</taxon>
        <taxon>Pezizomycotina</taxon>
        <taxon>Orbiliomycetes</taxon>
        <taxon>Orbiliales</taxon>
        <taxon>Orbiliaceae</taxon>
        <taxon>Orbilia</taxon>
    </lineage>
</organism>
<dbReference type="EMBL" id="JAVHNR010000001">
    <property type="protein sequence ID" value="KAK6356215.1"/>
    <property type="molecule type" value="Genomic_DNA"/>
</dbReference>
<feature type="compositionally biased region" description="Polar residues" evidence="1">
    <location>
        <begin position="35"/>
        <end position="44"/>
    </location>
</feature>
<feature type="compositionally biased region" description="Polar residues" evidence="1">
    <location>
        <begin position="270"/>
        <end position="291"/>
    </location>
</feature>
<proteinExistence type="predicted"/>
<reference evidence="2 3" key="1">
    <citation type="submission" date="2019-10" db="EMBL/GenBank/DDBJ databases">
        <authorList>
            <person name="Palmer J.M."/>
        </authorList>
    </citation>
    <scope>NUCLEOTIDE SEQUENCE [LARGE SCALE GENOMIC DNA]</scope>
    <source>
        <strain evidence="2 3">TWF718</strain>
    </source>
</reference>
<accession>A0AAN8P1C5</accession>
<dbReference type="Proteomes" id="UP001313282">
    <property type="component" value="Unassembled WGS sequence"/>
</dbReference>
<keyword evidence="3" id="KW-1185">Reference proteome</keyword>
<name>A0AAN8P1C5_9PEZI</name>